<evidence type="ECO:0000256" key="14">
    <source>
        <dbReference type="RuleBase" id="RU004106"/>
    </source>
</evidence>
<keyword evidence="17" id="KW-1185">Reference proteome</keyword>
<dbReference type="InterPro" id="IPR018300">
    <property type="entry name" value="Aminotrans_IV_CS"/>
</dbReference>
<evidence type="ECO:0000313" key="16">
    <source>
        <dbReference type="EMBL" id="MCJ8150141.1"/>
    </source>
</evidence>
<evidence type="ECO:0000256" key="9">
    <source>
        <dbReference type="ARBA" id="ARBA00022898"/>
    </source>
</evidence>
<dbReference type="PANTHER" id="PTHR42743">
    <property type="entry name" value="AMINO-ACID AMINOTRANSFERASE"/>
    <property type="match status" value="1"/>
</dbReference>
<sequence>MSQAPSVWTWYDNRWHEGDIRILGAGSHATWLGSLVFDGARRFEGVVPDLDLHAERVNESARALGLAPTLTAARIMELVEEGLKHFAPDAAIYIRPMYWAEESDASVVAPDPESTAFALCLEERPMAVPGGFTITTTRFRRPTLETMPVNAKAACLYPNNARMLAEARAKGFGNALVCDTLGNVAELATSNVFFAKNGAVFTPVPNGTFLDGITRQRVIELLRQDGVQVYEKTLTVGDFRAADEIFSTGNISKVMPVLGFDDRTFEYGPFARRARQLYWDWAHG</sequence>
<comment type="pathway">
    <text evidence="4">Amino-acid biosynthesis; L-valine biosynthesis; L-valine from pyruvate: step 4/4.</text>
</comment>
<dbReference type="EMBL" id="JAKVIN010000005">
    <property type="protein sequence ID" value="MCJ8150141.1"/>
    <property type="molecule type" value="Genomic_DNA"/>
</dbReference>
<evidence type="ECO:0000256" key="6">
    <source>
        <dbReference type="ARBA" id="ARBA00009320"/>
    </source>
</evidence>
<evidence type="ECO:0000256" key="11">
    <source>
        <dbReference type="ARBA" id="ARBA00048212"/>
    </source>
</evidence>
<dbReference type="InterPro" id="IPR043132">
    <property type="entry name" value="BCAT-like_C"/>
</dbReference>
<keyword evidence="16" id="KW-0032">Aminotransferase</keyword>
<evidence type="ECO:0000256" key="3">
    <source>
        <dbReference type="ARBA" id="ARBA00004824"/>
    </source>
</evidence>
<evidence type="ECO:0000313" key="17">
    <source>
        <dbReference type="Proteomes" id="UP001201844"/>
    </source>
</evidence>
<reference evidence="16 17" key="1">
    <citation type="submission" date="2022-02" db="EMBL/GenBank/DDBJ databases">
        <title>Shinella B3.7 sp. nov., isolated from Sediment (Zhairuo Island).</title>
        <authorList>
            <person name="Chen G."/>
        </authorList>
    </citation>
    <scope>NUCLEOTIDE SEQUENCE [LARGE SCALE GENOMIC DNA]</scope>
    <source>
        <strain evidence="16 17">B3.7</strain>
        <plasmid evidence="16">unnamed</plasmid>
    </source>
</reference>
<evidence type="ECO:0000256" key="1">
    <source>
        <dbReference type="ARBA" id="ARBA00001933"/>
    </source>
</evidence>
<dbReference type="RefSeq" id="WP_241601410.1">
    <property type="nucleotide sequence ID" value="NZ_JAKVIN010000005.1"/>
</dbReference>
<evidence type="ECO:0000256" key="13">
    <source>
        <dbReference type="ARBA" id="ARBA00049229"/>
    </source>
</evidence>
<accession>A0ABT0CNE4</accession>
<dbReference type="InterPro" id="IPR036038">
    <property type="entry name" value="Aminotransferase-like"/>
</dbReference>
<dbReference type="PROSITE" id="PS00770">
    <property type="entry name" value="AA_TRANSFER_CLASS_4"/>
    <property type="match status" value="1"/>
</dbReference>
<name>A0ABT0CNE4_9HYPH</name>
<dbReference type="EC" id="2.6.1.42" evidence="7"/>
<comment type="caution">
    <text evidence="16">The sequence shown here is derived from an EMBL/GenBank/DDBJ whole genome shotgun (WGS) entry which is preliminary data.</text>
</comment>
<gene>
    <name evidence="16" type="ORF">MKI86_13405</name>
</gene>
<comment type="catalytic activity">
    <reaction evidence="11">
        <text>L-valine + 2-oxoglutarate = 3-methyl-2-oxobutanoate + L-glutamate</text>
        <dbReference type="Rhea" id="RHEA:24813"/>
        <dbReference type="ChEBI" id="CHEBI:11851"/>
        <dbReference type="ChEBI" id="CHEBI:16810"/>
        <dbReference type="ChEBI" id="CHEBI:29985"/>
        <dbReference type="ChEBI" id="CHEBI:57762"/>
        <dbReference type="EC" id="2.6.1.42"/>
    </reaction>
</comment>
<dbReference type="PANTHER" id="PTHR42743:SF11">
    <property type="entry name" value="AMINODEOXYCHORISMATE LYASE"/>
    <property type="match status" value="1"/>
</dbReference>
<dbReference type="SUPFAM" id="SSF56752">
    <property type="entry name" value="D-aminoacid aminotransferase-like PLP-dependent enzymes"/>
    <property type="match status" value="1"/>
</dbReference>
<dbReference type="Proteomes" id="UP001201844">
    <property type="component" value="Unassembled WGS sequence"/>
</dbReference>
<dbReference type="NCBIfam" id="NF009896">
    <property type="entry name" value="PRK13356.1"/>
    <property type="match status" value="1"/>
</dbReference>
<evidence type="ECO:0000256" key="5">
    <source>
        <dbReference type="ARBA" id="ARBA00005072"/>
    </source>
</evidence>
<dbReference type="Pfam" id="PF01063">
    <property type="entry name" value="Aminotran_4"/>
    <property type="match status" value="1"/>
</dbReference>
<comment type="catalytic activity">
    <reaction evidence="12">
        <text>L-isoleucine + 2-oxoglutarate = (S)-3-methyl-2-oxopentanoate + L-glutamate</text>
        <dbReference type="Rhea" id="RHEA:24801"/>
        <dbReference type="ChEBI" id="CHEBI:16810"/>
        <dbReference type="ChEBI" id="CHEBI:29985"/>
        <dbReference type="ChEBI" id="CHEBI:35146"/>
        <dbReference type="ChEBI" id="CHEBI:58045"/>
        <dbReference type="EC" id="2.6.1.42"/>
    </reaction>
</comment>
<keyword evidence="10" id="KW-0028">Amino-acid biosynthesis</keyword>
<dbReference type="InterPro" id="IPR043131">
    <property type="entry name" value="BCAT-like_N"/>
</dbReference>
<comment type="function">
    <text evidence="2">Acts on leucine, isoleucine and valine.</text>
</comment>
<comment type="similarity">
    <text evidence="6 14">Belongs to the class-IV pyridoxal-phosphate-dependent aminotransferase family.</text>
</comment>
<dbReference type="GO" id="GO:0004084">
    <property type="term" value="F:branched-chain-amino-acid transaminase activity"/>
    <property type="evidence" value="ECO:0007669"/>
    <property type="project" value="UniProtKB-EC"/>
</dbReference>
<protein>
    <recommendedName>
        <fullName evidence="8">Probable branched-chain-amino-acid aminotransferase</fullName>
        <ecNumber evidence="7">2.6.1.42</ecNumber>
    </recommendedName>
</protein>
<evidence type="ECO:0000256" key="2">
    <source>
        <dbReference type="ARBA" id="ARBA00003109"/>
    </source>
</evidence>
<evidence type="ECO:0000256" key="8">
    <source>
        <dbReference type="ARBA" id="ARBA00014472"/>
    </source>
</evidence>
<comment type="pathway">
    <text evidence="3">Amino-acid biosynthesis; L-isoleucine biosynthesis; L-isoleucine from 2-oxobutanoate: step 4/4.</text>
</comment>
<comment type="cofactor">
    <cofactor evidence="1 15">
        <name>pyridoxal 5'-phosphate</name>
        <dbReference type="ChEBI" id="CHEBI:597326"/>
    </cofactor>
</comment>
<dbReference type="Gene3D" id="3.20.10.10">
    <property type="entry name" value="D-amino Acid Aminotransferase, subunit A, domain 2"/>
    <property type="match status" value="1"/>
</dbReference>
<evidence type="ECO:0000256" key="4">
    <source>
        <dbReference type="ARBA" id="ARBA00004931"/>
    </source>
</evidence>
<dbReference type="InterPro" id="IPR001544">
    <property type="entry name" value="Aminotrans_IV"/>
</dbReference>
<evidence type="ECO:0000256" key="15">
    <source>
        <dbReference type="RuleBase" id="RU004516"/>
    </source>
</evidence>
<keyword evidence="16" id="KW-0614">Plasmid</keyword>
<dbReference type="Gene3D" id="3.30.470.10">
    <property type="match status" value="1"/>
</dbReference>
<keyword evidence="9 15" id="KW-0663">Pyridoxal phosphate</keyword>
<organism evidence="16 17">
    <name type="scientific">Shinella sedimenti</name>
    <dbReference type="NCBI Taxonomy" id="2919913"/>
    <lineage>
        <taxon>Bacteria</taxon>
        <taxon>Pseudomonadati</taxon>
        <taxon>Pseudomonadota</taxon>
        <taxon>Alphaproteobacteria</taxon>
        <taxon>Hyphomicrobiales</taxon>
        <taxon>Rhizobiaceae</taxon>
        <taxon>Shinella</taxon>
    </lineage>
</organism>
<comment type="pathway">
    <text evidence="5">Amino-acid biosynthesis; L-leucine biosynthesis; L-leucine from 3-methyl-2-oxobutanoate: step 4/4.</text>
</comment>
<proteinExistence type="inferred from homology"/>
<comment type="catalytic activity">
    <reaction evidence="13">
        <text>L-leucine + 2-oxoglutarate = 4-methyl-2-oxopentanoate + L-glutamate</text>
        <dbReference type="Rhea" id="RHEA:18321"/>
        <dbReference type="ChEBI" id="CHEBI:16810"/>
        <dbReference type="ChEBI" id="CHEBI:17865"/>
        <dbReference type="ChEBI" id="CHEBI:29985"/>
        <dbReference type="ChEBI" id="CHEBI:57427"/>
        <dbReference type="EC" id="2.6.1.42"/>
    </reaction>
</comment>
<keyword evidence="16" id="KW-0808">Transferase</keyword>
<evidence type="ECO:0000256" key="12">
    <source>
        <dbReference type="ARBA" id="ARBA00048798"/>
    </source>
</evidence>
<dbReference type="InterPro" id="IPR050571">
    <property type="entry name" value="Class-IV_PLP-Dep_Aminotrnsfr"/>
</dbReference>
<evidence type="ECO:0000256" key="7">
    <source>
        <dbReference type="ARBA" id="ARBA00013053"/>
    </source>
</evidence>
<geneLocation type="plasmid" evidence="16">
    <name>unnamed</name>
</geneLocation>
<evidence type="ECO:0000256" key="10">
    <source>
        <dbReference type="ARBA" id="ARBA00023304"/>
    </source>
</evidence>
<keyword evidence="10" id="KW-0100">Branched-chain amino acid biosynthesis</keyword>